<feature type="domain" description="AMP-binding enzyme C-terminal" evidence="2">
    <location>
        <begin position="466"/>
        <end position="546"/>
    </location>
</feature>
<evidence type="ECO:0000259" key="2">
    <source>
        <dbReference type="Pfam" id="PF13193"/>
    </source>
</evidence>
<dbReference type="Proteomes" id="UP001324427">
    <property type="component" value="Unassembled WGS sequence"/>
</dbReference>
<accession>A0AAV9J6A9</accession>
<feature type="domain" description="AMP-dependent synthetase/ligase" evidence="1">
    <location>
        <begin position="29"/>
        <end position="394"/>
    </location>
</feature>
<dbReference type="SUPFAM" id="SSF56801">
    <property type="entry name" value="Acetyl-CoA synthetase-like"/>
    <property type="match status" value="1"/>
</dbReference>
<dbReference type="InterPro" id="IPR045851">
    <property type="entry name" value="AMP-bd_C_sf"/>
</dbReference>
<dbReference type="GO" id="GO:0019748">
    <property type="term" value="P:secondary metabolic process"/>
    <property type="evidence" value="ECO:0007669"/>
    <property type="project" value="TreeGrafter"/>
</dbReference>
<keyword evidence="4" id="KW-1185">Reference proteome</keyword>
<dbReference type="InterPro" id="IPR025110">
    <property type="entry name" value="AMP-bd_C"/>
</dbReference>
<dbReference type="PANTHER" id="PTHR24096">
    <property type="entry name" value="LONG-CHAIN-FATTY-ACID--COA LIGASE"/>
    <property type="match status" value="1"/>
</dbReference>
<proteinExistence type="predicted"/>
<sequence>MPFLAEQHYPIPTKDILSWTFDDYKHDWDEPIYIDALKPSNAFSARQAQTVVRQLVAGFRAVGLKKGDCVCIHSFNDVCYPLFFLGVIAAGGVFAGTNPAYTSYELAHALKTAKVKFVLTAPALLEPVLKAAKDVEWLGKDKVLIFNPNGELAPAGYIQWKDLLQHGEQDWLRFDDLRTAKHTEAARFFSSGTTGLAKAASLSHYNLVAQHTLVFESNPYPWRASRLNALPMFHAATAPSAHCTPLRSGERAYVMPRFEPEKWFWAMDHYQITDVTLVPPVVVMAINSPLNKKYSLKHVRLARVGAAPLDKGPQARMKALLSEQTPLTQAWGMTETSCVATMFGWQEHDETGGVGRLIPDLDAKLVDDDGRDISGYDARGELCVRGPTIIDGYFENPEANARDWDADGYFHTGDIAYCDGKTKLWYIVDRKKVCRIQSFGRRFRPTTKHATQELIKVRGFQVAPPELEGVLLGHPDIVDAAVIGVTETTREGSELPRAYLVRRPGNGGSPTPAELHKYMRERLASYKMLEGGVVYVDAIPKNASGKILKRLLREQAKLEMGAKL</sequence>
<evidence type="ECO:0000259" key="1">
    <source>
        <dbReference type="Pfam" id="PF00501"/>
    </source>
</evidence>
<dbReference type="Gene3D" id="3.30.300.30">
    <property type="match status" value="1"/>
</dbReference>
<protein>
    <recommendedName>
        <fullName evidence="5">Acetyl-CoA synthetase-like protein</fullName>
    </recommendedName>
</protein>
<dbReference type="EMBL" id="JAVFHQ010000072">
    <property type="protein sequence ID" value="KAK4540178.1"/>
    <property type="molecule type" value="Genomic_DNA"/>
</dbReference>
<organism evidence="3 4">
    <name type="scientific">Oleoguttula mirabilis</name>
    <dbReference type="NCBI Taxonomy" id="1507867"/>
    <lineage>
        <taxon>Eukaryota</taxon>
        <taxon>Fungi</taxon>
        <taxon>Dikarya</taxon>
        <taxon>Ascomycota</taxon>
        <taxon>Pezizomycotina</taxon>
        <taxon>Dothideomycetes</taxon>
        <taxon>Dothideomycetidae</taxon>
        <taxon>Mycosphaerellales</taxon>
        <taxon>Teratosphaeriaceae</taxon>
        <taxon>Oleoguttula</taxon>
    </lineage>
</organism>
<dbReference type="AlphaFoldDB" id="A0AAV9J6A9"/>
<comment type="caution">
    <text evidence="3">The sequence shown here is derived from an EMBL/GenBank/DDBJ whole genome shotgun (WGS) entry which is preliminary data.</text>
</comment>
<dbReference type="Gene3D" id="3.40.50.12780">
    <property type="entry name" value="N-terminal domain of ligase-like"/>
    <property type="match status" value="1"/>
</dbReference>
<dbReference type="Pfam" id="PF00501">
    <property type="entry name" value="AMP-binding"/>
    <property type="match status" value="1"/>
</dbReference>
<dbReference type="InterPro" id="IPR000873">
    <property type="entry name" value="AMP-dep_synth/lig_dom"/>
</dbReference>
<evidence type="ECO:0000313" key="3">
    <source>
        <dbReference type="EMBL" id="KAK4540178.1"/>
    </source>
</evidence>
<dbReference type="GO" id="GO:0016405">
    <property type="term" value="F:CoA-ligase activity"/>
    <property type="evidence" value="ECO:0007669"/>
    <property type="project" value="TreeGrafter"/>
</dbReference>
<reference evidence="3 4" key="1">
    <citation type="submission" date="2021-11" db="EMBL/GenBank/DDBJ databases">
        <title>Black yeast isolated from Biological Soil Crust.</title>
        <authorList>
            <person name="Kurbessoian T."/>
        </authorList>
    </citation>
    <scope>NUCLEOTIDE SEQUENCE [LARGE SCALE GENOMIC DNA]</scope>
    <source>
        <strain evidence="3 4">CCFEE 5522</strain>
    </source>
</reference>
<dbReference type="CDD" id="cd05911">
    <property type="entry name" value="Firefly_Luc_like"/>
    <property type="match status" value="1"/>
</dbReference>
<evidence type="ECO:0000313" key="4">
    <source>
        <dbReference type="Proteomes" id="UP001324427"/>
    </source>
</evidence>
<name>A0AAV9J6A9_9PEZI</name>
<dbReference type="PANTHER" id="PTHR24096:SF265">
    <property type="entry name" value="ENZYME, PUTATIVE (AFU_ORTHOLOGUE AFUA_5G14270)-RELATED"/>
    <property type="match status" value="1"/>
</dbReference>
<gene>
    <name evidence="3" type="ORF">LTR36_009676</name>
</gene>
<evidence type="ECO:0008006" key="5">
    <source>
        <dbReference type="Google" id="ProtNLM"/>
    </source>
</evidence>
<dbReference type="InterPro" id="IPR042099">
    <property type="entry name" value="ANL_N_sf"/>
</dbReference>
<dbReference type="Pfam" id="PF13193">
    <property type="entry name" value="AMP-binding_C"/>
    <property type="match status" value="1"/>
</dbReference>